<dbReference type="FunFam" id="1.10.1040.10:FF:000017">
    <property type="entry name" value="2-dehydropantoate 2-reductase"/>
    <property type="match status" value="1"/>
</dbReference>
<dbReference type="Proteomes" id="UP000306192">
    <property type="component" value="Unassembled WGS sequence"/>
</dbReference>
<comment type="caution">
    <text evidence="7">The sequence shown here is derived from an EMBL/GenBank/DDBJ whole genome shotgun (WGS) entry which is preliminary data.</text>
</comment>
<protein>
    <recommendedName>
        <fullName evidence="4">2-dehydropantoate 2-reductase</fullName>
        <ecNumber evidence="4">1.1.1.169</ecNumber>
    </recommendedName>
    <alternativeName>
        <fullName evidence="4">Ketopantoate reductase</fullName>
    </alternativeName>
</protein>
<name>A0A4T2CEJ9_9MICO</name>
<dbReference type="SUPFAM" id="SSF48179">
    <property type="entry name" value="6-phosphogluconate dehydrogenase C-terminal domain-like"/>
    <property type="match status" value="1"/>
</dbReference>
<dbReference type="Pfam" id="PF02558">
    <property type="entry name" value="ApbA"/>
    <property type="match status" value="1"/>
</dbReference>
<comment type="function">
    <text evidence="4">Catalyzes the NADPH-dependent reduction of ketopantoate into pantoic acid.</text>
</comment>
<dbReference type="InterPro" id="IPR003710">
    <property type="entry name" value="ApbA"/>
</dbReference>
<evidence type="ECO:0000256" key="3">
    <source>
        <dbReference type="ARBA" id="ARBA00023002"/>
    </source>
</evidence>
<comment type="catalytic activity">
    <reaction evidence="4">
        <text>(R)-pantoate + NADP(+) = 2-dehydropantoate + NADPH + H(+)</text>
        <dbReference type="Rhea" id="RHEA:16233"/>
        <dbReference type="ChEBI" id="CHEBI:11561"/>
        <dbReference type="ChEBI" id="CHEBI:15378"/>
        <dbReference type="ChEBI" id="CHEBI:15980"/>
        <dbReference type="ChEBI" id="CHEBI:57783"/>
        <dbReference type="ChEBI" id="CHEBI:58349"/>
        <dbReference type="EC" id="1.1.1.169"/>
    </reaction>
</comment>
<keyword evidence="3 4" id="KW-0560">Oxidoreductase</keyword>
<accession>A0A4T2CEJ9</accession>
<evidence type="ECO:0000313" key="8">
    <source>
        <dbReference type="Proteomes" id="UP000306192"/>
    </source>
</evidence>
<keyword evidence="8" id="KW-1185">Reference proteome</keyword>
<dbReference type="GO" id="GO:0008677">
    <property type="term" value="F:2-dehydropantoate 2-reductase activity"/>
    <property type="evidence" value="ECO:0007669"/>
    <property type="project" value="UniProtKB-EC"/>
</dbReference>
<evidence type="ECO:0000256" key="4">
    <source>
        <dbReference type="RuleBase" id="RU362068"/>
    </source>
</evidence>
<dbReference type="FunFam" id="3.40.50.720:FF:000307">
    <property type="entry name" value="2-dehydropantoate 2-reductase"/>
    <property type="match status" value="1"/>
</dbReference>
<dbReference type="OrthoDB" id="9793586at2"/>
<evidence type="ECO:0000259" key="6">
    <source>
        <dbReference type="Pfam" id="PF08546"/>
    </source>
</evidence>
<evidence type="ECO:0000259" key="5">
    <source>
        <dbReference type="Pfam" id="PF02558"/>
    </source>
</evidence>
<dbReference type="Gene3D" id="1.10.1040.10">
    <property type="entry name" value="N-(1-d-carboxylethyl)-l-norvaline Dehydrogenase, domain 2"/>
    <property type="match status" value="1"/>
</dbReference>
<gene>
    <name evidence="7" type="ORF">D4765_00585</name>
</gene>
<organism evidence="7 8">
    <name type="scientific">Subtercola vilae</name>
    <dbReference type="NCBI Taxonomy" id="2056433"/>
    <lineage>
        <taxon>Bacteria</taxon>
        <taxon>Bacillati</taxon>
        <taxon>Actinomycetota</taxon>
        <taxon>Actinomycetes</taxon>
        <taxon>Micrococcales</taxon>
        <taxon>Microbacteriaceae</taxon>
        <taxon>Subtercola</taxon>
    </lineage>
</organism>
<dbReference type="GO" id="GO:0005737">
    <property type="term" value="C:cytoplasm"/>
    <property type="evidence" value="ECO:0007669"/>
    <property type="project" value="TreeGrafter"/>
</dbReference>
<reference evidence="7 8" key="1">
    <citation type="journal article" date="2019" name="Microorganisms">
        <title>Systematic Affiliation and Genome Analysis of Subtercola vilae DB165(T) with Particular Emphasis on Cold Adaptation of an Isolate from a High-Altitude Cold Volcano Lake.</title>
        <authorList>
            <person name="Villalobos A.S."/>
            <person name="Wiese J."/>
            <person name="Imhoff J.F."/>
            <person name="Dorador C."/>
            <person name="Keller A."/>
            <person name="Hentschel U."/>
        </authorList>
    </citation>
    <scope>NUCLEOTIDE SEQUENCE [LARGE SCALE GENOMIC DNA]</scope>
    <source>
        <strain evidence="7 8">DB165</strain>
    </source>
</reference>
<dbReference type="AlphaFoldDB" id="A0A4T2CEJ9"/>
<dbReference type="SUPFAM" id="SSF51735">
    <property type="entry name" value="NAD(P)-binding Rossmann-fold domains"/>
    <property type="match status" value="1"/>
</dbReference>
<dbReference type="NCBIfam" id="TIGR00745">
    <property type="entry name" value="apbA_panE"/>
    <property type="match status" value="1"/>
</dbReference>
<evidence type="ECO:0000313" key="7">
    <source>
        <dbReference type="EMBL" id="TIH40936.1"/>
    </source>
</evidence>
<evidence type="ECO:0000256" key="2">
    <source>
        <dbReference type="ARBA" id="ARBA00022857"/>
    </source>
</evidence>
<proteinExistence type="inferred from homology"/>
<dbReference type="InterPro" id="IPR051402">
    <property type="entry name" value="KPR-Related"/>
</dbReference>
<dbReference type="EC" id="1.1.1.169" evidence="4"/>
<comment type="pathway">
    <text evidence="4">Cofactor biosynthesis; (R)-pantothenate biosynthesis; (R)-pantoate from 3-methyl-2-oxobutanoate: step 2/2.</text>
</comment>
<dbReference type="Pfam" id="PF08546">
    <property type="entry name" value="ApbA_C"/>
    <property type="match status" value="1"/>
</dbReference>
<dbReference type="UniPathway" id="UPA00028">
    <property type="reaction ID" value="UER00004"/>
</dbReference>
<comment type="similarity">
    <text evidence="1 4">Belongs to the ketopantoate reductase family.</text>
</comment>
<keyword evidence="4" id="KW-0566">Pantothenate biosynthesis</keyword>
<dbReference type="GO" id="GO:0015940">
    <property type="term" value="P:pantothenate biosynthetic process"/>
    <property type="evidence" value="ECO:0007669"/>
    <property type="project" value="UniProtKB-UniPathway"/>
</dbReference>
<dbReference type="PANTHER" id="PTHR21708">
    <property type="entry name" value="PROBABLE 2-DEHYDROPANTOATE 2-REDUCTASE"/>
    <property type="match status" value="1"/>
</dbReference>
<dbReference type="RefSeq" id="WP_136640271.1">
    <property type="nucleotide sequence ID" value="NZ_QYRT01000001.1"/>
</dbReference>
<dbReference type="InterPro" id="IPR013328">
    <property type="entry name" value="6PGD_dom2"/>
</dbReference>
<dbReference type="InterPro" id="IPR008927">
    <property type="entry name" value="6-PGluconate_DH-like_C_sf"/>
</dbReference>
<feature type="domain" description="Ketopantoate reductase C-terminal" evidence="6">
    <location>
        <begin position="182"/>
        <end position="299"/>
    </location>
</feature>
<evidence type="ECO:0000256" key="1">
    <source>
        <dbReference type="ARBA" id="ARBA00007870"/>
    </source>
</evidence>
<feature type="domain" description="Ketopantoate reductase N-terminal" evidence="5">
    <location>
        <begin position="3"/>
        <end position="149"/>
    </location>
</feature>
<dbReference type="InterPro" id="IPR013332">
    <property type="entry name" value="KPR_N"/>
</dbReference>
<sequence>MRILVVGAGAVGGFFGAQLARAGRDVTFLVRPKRAEVLRAEGLSIRPFRDEPFSHTPKTVTADQLDDAYDVVLLSVKAYGLEQVLSDIAPAIGPTTVILPVLNGLRHFDVLRERFGAERIVGGLCFIAAQLSEGVIEQIGPGAAVIFGEFGAAPGEPVSDRMLALHSAFSDAGFSASVAPSIEQALWQKWVLLAAGGALTTLLRGPVGFIVAAPGGADVARGIAEESFSIAAAAGFALDQVARDRALATLTEPGSPFTTSLYRDLAQGLDVESEQIVGDFVNRAGALGVSVPLLALAYTGLSVYRQSIGAA</sequence>
<dbReference type="InterPro" id="IPR036291">
    <property type="entry name" value="NAD(P)-bd_dom_sf"/>
</dbReference>
<dbReference type="Gene3D" id="3.40.50.720">
    <property type="entry name" value="NAD(P)-binding Rossmann-like Domain"/>
    <property type="match status" value="1"/>
</dbReference>
<keyword evidence="2 4" id="KW-0521">NADP</keyword>
<dbReference type="InterPro" id="IPR013752">
    <property type="entry name" value="KPA_reductase"/>
</dbReference>
<dbReference type="EMBL" id="QYRT01000001">
    <property type="protein sequence ID" value="TIH40936.1"/>
    <property type="molecule type" value="Genomic_DNA"/>
</dbReference>
<dbReference type="PANTHER" id="PTHR21708:SF26">
    <property type="entry name" value="2-DEHYDROPANTOATE 2-REDUCTASE"/>
    <property type="match status" value="1"/>
</dbReference>